<keyword evidence="1" id="KW-0812">Transmembrane</keyword>
<keyword evidence="3" id="KW-1185">Reference proteome</keyword>
<evidence type="ECO:0000313" key="2">
    <source>
        <dbReference type="EMBL" id="KAJ6718566.1"/>
    </source>
</evidence>
<feature type="non-terminal residue" evidence="2">
    <location>
        <position position="65"/>
    </location>
</feature>
<accession>A0A9Q0TVD1</accession>
<evidence type="ECO:0000313" key="3">
    <source>
        <dbReference type="Proteomes" id="UP001151532"/>
    </source>
</evidence>
<feature type="transmembrane region" description="Helical" evidence="1">
    <location>
        <begin position="22"/>
        <end position="38"/>
    </location>
</feature>
<dbReference type="AlphaFoldDB" id="A0A9Q0TVD1"/>
<keyword evidence="1" id="KW-1133">Transmembrane helix</keyword>
<proteinExistence type="predicted"/>
<comment type="caution">
    <text evidence="2">The sequence shown here is derived from an EMBL/GenBank/DDBJ whole genome shotgun (WGS) entry which is preliminary data.</text>
</comment>
<dbReference type="EMBL" id="JAPFFK010000014">
    <property type="protein sequence ID" value="KAJ6718566.1"/>
    <property type="molecule type" value="Genomic_DNA"/>
</dbReference>
<sequence length="65" mass="7567">MFKLDLEADNISFNYFLGQSKTYHLFAFVIGFVSKLLGRFRIIFSFLHIVKGQNISIHIPILFPC</sequence>
<dbReference type="Proteomes" id="UP001151532">
    <property type="component" value="Chromosome 10"/>
</dbReference>
<protein>
    <submittedName>
        <fullName evidence="2">Uncharacterized protein</fullName>
    </submittedName>
</protein>
<reference evidence="2" key="1">
    <citation type="submission" date="2022-11" db="EMBL/GenBank/DDBJ databases">
        <authorList>
            <person name="Hyden B.L."/>
            <person name="Feng K."/>
            <person name="Yates T."/>
            <person name="Jawdy S."/>
            <person name="Smart L.B."/>
            <person name="Muchero W."/>
        </authorList>
    </citation>
    <scope>NUCLEOTIDE SEQUENCE</scope>
    <source>
        <tissue evidence="2">Shoot tip</tissue>
    </source>
</reference>
<name>A0A9Q0TVD1_SALPP</name>
<evidence type="ECO:0000256" key="1">
    <source>
        <dbReference type="SAM" id="Phobius"/>
    </source>
</evidence>
<organism evidence="2 3">
    <name type="scientific">Salix purpurea</name>
    <name type="common">Purple osier willow</name>
    <dbReference type="NCBI Taxonomy" id="77065"/>
    <lineage>
        <taxon>Eukaryota</taxon>
        <taxon>Viridiplantae</taxon>
        <taxon>Streptophyta</taxon>
        <taxon>Embryophyta</taxon>
        <taxon>Tracheophyta</taxon>
        <taxon>Spermatophyta</taxon>
        <taxon>Magnoliopsida</taxon>
        <taxon>eudicotyledons</taxon>
        <taxon>Gunneridae</taxon>
        <taxon>Pentapetalae</taxon>
        <taxon>rosids</taxon>
        <taxon>fabids</taxon>
        <taxon>Malpighiales</taxon>
        <taxon>Salicaceae</taxon>
        <taxon>Saliceae</taxon>
        <taxon>Salix</taxon>
    </lineage>
</organism>
<reference evidence="2" key="2">
    <citation type="journal article" date="2023" name="Int. J. Mol. Sci.">
        <title>De Novo Assembly and Annotation of 11 Diverse Shrub Willow (Salix) Genomes Reveals Novel Gene Organization in Sex-Linked Regions.</title>
        <authorList>
            <person name="Hyden B."/>
            <person name="Feng K."/>
            <person name="Yates T.B."/>
            <person name="Jawdy S."/>
            <person name="Cereghino C."/>
            <person name="Smart L.B."/>
            <person name="Muchero W."/>
        </authorList>
    </citation>
    <scope>NUCLEOTIDE SEQUENCE</scope>
    <source>
        <tissue evidence="2">Shoot tip</tissue>
    </source>
</reference>
<keyword evidence="1" id="KW-0472">Membrane</keyword>
<gene>
    <name evidence="2" type="ORF">OIU79_006445</name>
</gene>